<proteinExistence type="predicted"/>
<dbReference type="EMBL" id="GBRH01204490">
    <property type="protein sequence ID" value="JAD93405.1"/>
    <property type="molecule type" value="Transcribed_RNA"/>
</dbReference>
<reference evidence="1" key="2">
    <citation type="journal article" date="2015" name="Data Brief">
        <title>Shoot transcriptome of the giant reed, Arundo donax.</title>
        <authorList>
            <person name="Barrero R.A."/>
            <person name="Guerrero F.D."/>
            <person name="Moolhuijzen P."/>
            <person name="Goolsby J.A."/>
            <person name="Tidwell J."/>
            <person name="Bellgard S.E."/>
            <person name="Bellgard M.I."/>
        </authorList>
    </citation>
    <scope>NUCLEOTIDE SEQUENCE</scope>
    <source>
        <tissue evidence="1">Shoot tissue taken approximately 20 cm above the soil surface</tissue>
    </source>
</reference>
<organism evidence="1">
    <name type="scientific">Arundo donax</name>
    <name type="common">Giant reed</name>
    <name type="synonym">Donax arundinaceus</name>
    <dbReference type="NCBI Taxonomy" id="35708"/>
    <lineage>
        <taxon>Eukaryota</taxon>
        <taxon>Viridiplantae</taxon>
        <taxon>Streptophyta</taxon>
        <taxon>Embryophyta</taxon>
        <taxon>Tracheophyta</taxon>
        <taxon>Spermatophyta</taxon>
        <taxon>Magnoliopsida</taxon>
        <taxon>Liliopsida</taxon>
        <taxon>Poales</taxon>
        <taxon>Poaceae</taxon>
        <taxon>PACMAD clade</taxon>
        <taxon>Arundinoideae</taxon>
        <taxon>Arundineae</taxon>
        <taxon>Arundo</taxon>
    </lineage>
</organism>
<name>A0A0A9E679_ARUDO</name>
<reference evidence="1" key="1">
    <citation type="submission" date="2014-09" db="EMBL/GenBank/DDBJ databases">
        <authorList>
            <person name="Magalhaes I.L.F."/>
            <person name="Oliveira U."/>
            <person name="Santos F.R."/>
            <person name="Vidigal T.H.D.A."/>
            <person name="Brescovit A.D."/>
            <person name="Santos A.J."/>
        </authorList>
    </citation>
    <scope>NUCLEOTIDE SEQUENCE</scope>
    <source>
        <tissue evidence="1">Shoot tissue taken approximately 20 cm above the soil surface</tissue>
    </source>
</reference>
<protein>
    <submittedName>
        <fullName evidence="1">Uncharacterized protein</fullName>
    </submittedName>
</protein>
<accession>A0A0A9E679</accession>
<evidence type="ECO:0000313" key="1">
    <source>
        <dbReference type="EMBL" id="JAD93405.1"/>
    </source>
</evidence>
<sequence length="208" mass="24185">MLEKIMSMLNQPAPVFQSERTDDDMTRVVVMLDTNGLQCAFAPERHESVISGDIVTTLKEAEYSAVSKAFKYLQHNHNIEVQDMSFQQSGVLRRRCNDVIRSMKEVKYLLEEVLHRQDTIWSLEFGRKKFESGVEDYDAELYQHVGSITDEALVFYDSIRTKINEHDKVCASFLEKSDDTRIHNSKVSLLTQLKCSDFNFIINSMYYF</sequence>
<dbReference type="AlphaFoldDB" id="A0A0A9E679"/>